<keyword evidence="5" id="KW-0063">Aspartyl esterase</keyword>
<evidence type="ECO:0000256" key="2">
    <source>
        <dbReference type="ARBA" id="ARBA00006027"/>
    </source>
</evidence>
<evidence type="ECO:0000256" key="6">
    <source>
        <dbReference type="SAM" id="MobiDB-lite"/>
    </source>
</evidence>
<dbReference type="InterPro" id="IPR035513">
    <property type="entry name" value="Invertase/methylesterase_inhib"/>
</dbReference>
<dbReference type="PANTHER" id="PTHR31707">
    <property type="entry name" value="PECTINESTERASE"/>
    <property type="match status" value="1"/>
</dbReference>
<feature type="region of interest" description="Disordered" evidence="6">
    <location>
        <begin position="547"/>
        <end position="576"/>
    </location>
</feature>
<feature type="chain" id="PRO_5035754438" description="Pectinesterase inhibitor domain-containing protein" evidence="7">
    <location>
        <begin position="25"/>
        <end position="649"/>
    </location>
</feature>
<feature type="signal peptide" evidence="7">
    <location>
        <begin position="1"/>
        <end position="24"/>
    </location>
</feature>
<comment type="caution">
    <text evidence="9">The sequence shown here is derived from an EMBL/GenBank/DDBJ whole genome shotgun (WGS) entry which is preliminary data.</text>
</comment>
<feature type="domain" description="Pectinesterase inhibitor" evidence="8">
    <location>
        <begin position="38"/>
        <end position="206"/>
    </location>
</feature>
<evidence type="ECO:0000256" key="3">
    <source>
        <dbReference type="ARBA" id="ARBA00007786"/>
    </source>
</evidence>
<evidence type="ECO:0000256" key="4">
    <source>
        <dbReference type="ARBA" id="ARBA00022801"/>
    </source>
</evidence>
<dbReference type="EMBL" id="CM029045">
    <property type="protein sequence ID" value="KAG2597252.1"/>
    <property type="molecule type" value="Genomic_DNA"/>
</dbReference>
<dbReference type="Pfam" id="PF04043">
    <property type="entry name" value="PMEI"/>
    <property type="match status" value="1"/>
</dbReference>
<proteinExistence type="inferred from homology"/>
<feature type="region of interest" description="Disordered" evidence="6">
    <location>
        <begin position="376"/>
        <end position="401"/>
    </location>
</feature>
<evidence type="ECO:0000256" key="7">
    <source>
        <dbReference type="SAM" id="SignalP"/>
    </source>
</evidence>
<dbReference type="Pfam" id="PF01095">
    <property type="entry name" value="Pectinesterase"/>
    <property type="match status" value="1"/>
</dbReference>
<name>A0A8T0SDB9_PANVG</name>
<dbReference type="AlphaFoldDB" id="A0A8T0SDB9"/>
<dbReference type="NCBIfam" id="TIGR01614">
    <property type="entry name" value="PME_inhib"/>
    <property type="match status" value="1"/>
</dbReference>
<dbReference type="InterPro" id="IPR006501">
    <property type="entry name" value="Pectinesterase_inhib_dom"/>
</dbReference>
<dbReference type="FunFam" id="1.20.140.40:FF:000014">
    <property type="entry name" value="Pectinesterase"/>
    <property type="match status" value="1"/>
</dbReference>
<comment type="pathway">
    <text evidence="1">Glycan metabolism; pectin degradation; 2-dehydro-3-deoxy-D-gluconate from pectin: step 1/5.</text>
</comment>
<dbReference type="Proteomes" id="UP000823388">
    <property type="component" value="Chromosome 5K"/>
</dbReference>
<keyword evidence="4" id="KW-0378">Hydrolase</keyword>
<dbReference type="GO" id="GO:0004857">
    <property type="term" value="F:enzyme inhibitor activity"/>
    <property type="evidence" value="ECO:0007669"/>
    <property type="project" value="InterPro"/>
</dbReference>
<dbReference type="Gene3D" id="2.160.20.10">
    <property type="entry name" value="Single-stranded right-handed beta-helix, Pectin lyase-like"/>
    <property type="match status" value="1"/>
</dbReference>
<comment type="similarity">
    <text evidence="2">In the N-terminal section; belongs to the PMEI family.</text>
</comment>
<dbReference type="InterPro" id="IPR011050">
    <property type="entry name" value="Pectin_lyase_fold/virulence"/>
</dbReference>
<dbReference type="GO" id="GO:0042545">
    <property type="term" value="P:cell wall modification"/>
    <property type="evidence" value="ECO:0007669"/>
    <property type="project" value="InterPro"/>
</dbReference>
<keyword evidence="7" id="KW-0732">Signal</keyword>
<evidence type="ECO:0000313" key="9">
    <source>
        <dbReference type="EMBL" id="KAG2597252.1"/>
    </source>
</evidence>
<dbReference type="GO" id="GO:0030599">
    <property type="term" value="F:pectinesterase activity"/>
    <property type="evidence" value="ECO:0007669"/>
    <property type="project" value="InterPro"/>
</dbReference>
<accession>A0A8T0SDB9</accession>
<dbReference type="Gene3D" id="1.20.140.40">
    <property type="entry name" value="Invertase/pectin methylesterase inhibitor family protein"/>
    <property type="match status" value="1"/>
</dbReference>
<dbReference type="SUPFAM" id="SSF51126">
    <property type="entry name" value="Pectin lyase-like"/>
    <property type="match status" value="1"/>
</dbReference>
<evidence type="ECO:0000313" key="10">
    <source>
        <dbReference type="Proteomes" id="UP000823388"/>
    </source>
</evidence>
<dbReference type="InterPro" id="IPR000070">
    <property type="entry name" value="Pectinesterase_cat"/>
</dbReference>
<dbReference type="SUPFAM" id="SSF101148">
    <property type="entry name" value="Plant invertase/pectin methylesterase inhibitor"/>
    <property type="match status" value="1"/>
</dbReference>
<protein>
    <recommendedName>
        <fullName evidence="8">Pectinesterase inhibitor domain-containing protein</fullName>
    </recommendedName>
</protein>
<reference evidence="9" key="1">
    <citation type="submission" date="2020-05" db="EMBL/GenBank/DDBJ databases">
        <title>WGS assembly of Panicum virgatum.</title>
        <authorList>
            <person name="Lovell J.T."/>
            <person name="Jenkins J."/>
            <person name="Shu S."/>
            <person name="Juenger T.E."/>
            <person name="Schmutz J."/>
        </authorList>
    </citation>
    <scope>NUCLEOTIDE SEQUENCE</scope>
    <source>
        <strain evidence="9">AP13</strain>
    </source>
</reference>
<organism evidence="9 10">
    <name type="scientific">Panicum virgatum</name>
    <name type="common">Blackwell switchgrass</name>
    <dbReference type="NCBI Taxonomy" id="38727"/>
    <lineage>
        <taxon>Eukaryota</taxon>
        <taxon>Viridiplantae</taxon>
        <taxon>Streptophyta</taxon>
        <taxon>Embryophyta</taxon>
        <taxon>Tracheophyta</taxon>
        <taxon>Spermatophyta</taxon>
        <taxon>Magnoliopsida</taxon>
        <taxon>Liliopsida</taxon>
        <taxon>Poales</taxon>
        <taxon>Poaceae</taxon>
        <taxon>PACMAD clade</taxon>
        <taxon>Panicoideae</taxon>
        <taxon>Panicodae</taxon>
        <taxon>Paniceae</taxon>
        <taxon>Panicinae</taxon>
        <taxon>Panicum</taxon>
        <taxon>Panicum sect. Hiantes</taxon>
    </lineage>
</organism>
<feature type="compositionally biased region" description="Basic and acidic residues" evidence="6">
    <location>
        <begin position="556"/>
        <end position="569"/>
    </location>
</feature>
<evidence type="ECO:0000259" key="8">
    <source>
        <dbReference type="SMART" id="SM00856"/>
    </source>
</evidence>
<keyword evidence="10" id="KW-1185">Reference proteome</keyword>
<evidence type="ECO:0000256" key="5">
    <source>
        <dbReference type="ARBA" id="ARBA00023085"/>
    </source>
</evidence>
<evidence type="ECO:0000256" key="1">
    <source>
        <dbReference type="ARBA" id="ARBA00005184"/>
    </source>
</evidence>
<comment type="similarity">
    <text evidence="3">In the C-terminal section; belongs to the pectinesterase family.</text>
</comment>
<gene>
    <name evidence="9" type="ORF">PVAP13_5KG194700</name>
</gene>
<dbReference type="SMART" id="SM00856">
    <property type="entry name" value="PMEI"/>
    <property type="match status" value="1"/>
</dbReference>
<dbReference type="CDD" id="cd15798">
    <property type="entry name" value="PMEI-like_3"/>
    <property type="match status" value="1"/>
</dbReference>
<dbReference type="InterPro" id="IPR012334">
    <property type="entry name" value="Pectin_lyas_fold"/>
</dbReference>
<sequence length="649" mass="70603">MPPLPKRPGPLLVLLVVAFAAAAAASDATDATVPFYPSAEAAAAAHCDGTLYPDVCLSTLADIPDLHKKPLPDVICAAVNRTEDVVAATASNCSSYLRERSLTARDRLALSDCLELLSTSMDELQATVADLESPAATGGGGSASSSSAVGARRVTMDHVMTVLSAAITNQYTCLDGFAYQNGGRVRRYIEPTLHHVSRMVSNSLAMAKKLPGATPSPPSPAAARHPFMGYGQMVKGFPRWVRPGDRRLLQAPASGIAADAVVAQDGSGNYTTVSAAVAAAPTNSKRRYVIYIKAGAYMENVEVGKKHVNLMFVGDGIGKTVIKASRNVVDGSTTFRSATVVDQIITSEPFITAKYSNKQFELTSTAGVRCCGQQLPGPRPDDRELGWPVQAPGGGAPRGRRPLRLLPLQLRGVPGHPVRALPPPVLPRLRRLRHHRLRLRQRRRRAPGLQPLRPPPAAQPEQHLHGAGPRGPQPEHGHLRPPLQGGGRRRPRRPGGLHADVPGPALEAVLPHGVHAVGAGLAHRPGRVARVERRLRARHALLRRVHEHGRRRRHVREGQVEGVPGDHQRGGGQRLHRRVIHRRRRLARRHVHPLHHRLVSAGRPAIIHHQSSVDRCTLLMIHIQWALGKMCVCVANNKWVRWWRDLLRH</sequence>
<feature type="region of interest" description="Disordered" evidence="6">
    <location>
        <begin position="438"/>
        <end position="501"/>
    </location>
</feature>